<accession>A0ABT8YWX9</accession>
<dbReference type="CDD" id="cd05379">
    <property type="entry name" value="CAP_bacterial"/>
    <property type="match status" value="1"/>
</dbReference>
<evidence type="ECO:0000313" key="2">
    <source>
        <dbReference type="EMBL" id="MDO7020407.1"/>
    </source>
</evidence>
<evidence type="ECO:0000259" key="1">
    <source>
        <dbReference type="Pfam" id="PF00188"/>
    </source>
</evidence>
<dbReference type="InterPro" id="IPR014044">
    <property type="entry name" value="CAP_dom"/>
</dbReference>
<name>A0ABT8YWX9_9SPIR</name>
<feature type="domain" description="SCP" evidence="1">
    <location>
        <begin position="30"/>
        <end position="150"/>
    </location>
</feature>
<gene>
    <name evidence="2" type="ORF">Q5M86_06435</name>
</gene>
<dbReference type="SUPFAM" id="SSF55797">
    <property type="entry name" value="PR-1-like"/>
    <property type="match status" value="1"/>
</dbReference>
<dbReference type="PANTHER" id="PTHR31157">
    <property type="entry name" value="SCP DOMAIN-CONTAINING PROTEIN"/>
    <property type="match status" value="1"/>
</dbReference>
<dbReference type="Pfam" id="PF00188">
    <property type="entry name" value="CAP"/>
    <property type="match status" value="1"/>
</dbReference>
<comment type="caution">
    <text evidence="2">The sequence shown here is derived from an EMBL/GenBank/DDBJ whole genome shotgun (WGS) entry which is preliminary data.</text>
</comment>
<proteinExistence type="predicted"/>
<dbReference type="RefSeq" id="WP_304392304.1">
    <property type="nucleotide sequence ID" value="NZ_JAUPBM010000066.1"/>
</dbReference>
<organism evidence="2 3">
    <name type="scientific">Brachyspira innocens</name>
    <dbReference type="NCBI Taxonomy" id="13264"/>
    <lineage>
        <taxon>Bacteria</taxon>
        <taxon>Pseudomonadati</taxon>
        <taxon>Spirochaetota</taxon>
        <taxon>Spirochaetia</taxon>
        <taxon>Brachyspirales</taxon>
        <taxon>Brachyspiraceae</taxon>
        <taxon>Brachyspira</taxon>
    </lineage>
</organism>
<sequence length="258" mass="28724">KMKKLSLVVIFIFLSTLILSADTIEDEVFRLINLERSKVSLPPLPNNQRLHSLALYHADNMAKNKFFSNIDLDGLDSKARQVKLYPEMVGNISESFGKLDVIPFTDKKAAESIVKNLMASPDSKKNILDKNFNAIGVGSVKRGVGVYVTVTFADIVAESVDFTPTAKYEDDITVKYRILNGAAFTDFKIAVEMADKEARITGDDGKTYIGNVIYDVKDMGNSILGRTFKAEYGKGDYKISILYKGQHFLSNVRTITVE</sequence>
<dbReference type="InterPro" id="IPR035940">
    <property type="entry name" value="CAP_sf"/>
</dbReference>
<dbReference type="Gene3D" id="3.40.33.10">
    <property type="entry name" value="CAP"/>
    <property type="match status" value="1"/>
</dbReference>
<feature type="non-terminal residue" evidence="2">
    <location>
        <position position="1"/>
    </location>
</feature>
<evidence type="ECO:0000313" key="3">
    <source>
        <dbReference type="Proteomes" id="UP001175147"/>
    </source>
</evidence>
<protein>
    <submittedName>
        <fullName evidence="2">CAP domain-containing protein</fullName>
    </submittedName>
</protein>
<dbReference type="Proteomes" id="UP001175147">
    <property type="component" value="Unassembled WGS sequence"/>
</dbReference>
<dbReference type="EMBL" id="JAUPBM010000066">
    <property type="protein sequence ID" value="MDO7020407.1"/>
    <property type="molecule type" value="Genomic_DNA"/>
</dbReference>
<reference evidence="2" key="1">
    <citation type="submission" date="2023-07" db="EMBL/GenBank/DDBJ databases">
        <title>Mucosal microbiota of week-old chicken and adult hens.</title>
        <authorList>
            <person name="Volf J."/>
            <person name="Karasova D."/>
            <person name="Crhanova M."/>
            <person name="Faldynova M."/>
            <person name="Prikrylova H."/>
            <person name="Zeman M."/>
            <person name="Babak V."/>
            <person name="Rajova J."/>
            <person name="Rychlik I."/>
        </authorList>
    </citation>
    <scope>NUCLEOTIDE SEQUENCE</scope>
    <source>
        <strain evidence="2">ET902</strain>
    </source>
</reference>
<dbReference type="PANTHER" id="PTHR31157:SF1">
    <property type="entry name" value="SCP DOMAIN-CONTAINING PROTEIN"/>
    <property type="match status" value="1"/>
</dbReference>
<keyword evidence="3" id="KW-1185">Reference proteome</keyword>